<accession>A0A8S5UL69</accession>
<feature type="region of interest" description="Disordered" evidence="2">
    <location>
        <begin position="15"/>
        <end position="47"/>
    </location>
</feature>
<dbReference type="EMBL" id="BK016104">
    <property type="protein sequence ID" value="DAF95179.1"/>
    <property type="molecule type" value="Genomic_DNA"/>
</dbReference>
<feature type="compositionally biased region" description="Low complexity" evidence="2">
    <location>
        <begin position="29"/>
        <end position="43"/>
    </location>
</feature>
<keyword evidence="1" id="KW-0175">Coiled coil</keyword>
<name>A0A8S5UL69_9CAUD</name>
<evidence type="ECO:0000313" key="3">
    <source>
        <dbReference type="EMBL" id="DAF95179.1"/>
    </source>
</evidence>
<feature type="region of interest" description="Disordered" evidence="2">
    <location>
        <begin position="142"/>
        <end position="162"/>
    </location>
</feature>
<feature type="coiled-coil region" evidence="1">
    <location>
        <begin position="56"/>
        <end position="93"/>
    </location>
</feature>
<reference evidence="3" key="1">
    <citation type="journal article" date="2021" name="Proc. Natl. Acad. Sci. U.S.A.">
        <title>A Catalog of Tens of Thousands of Viruses from Human Metagenomes Reveals Hidden Associations with Chronic Diseases.</title>
        <authorList>
            <person name="Tisza M.J."/>
            <person name="Buck C.B."/>
        </authorList>
    </citation>
    <scope>NUCLEOTIDE SEQUENCE</scope>
    <source>
        <strain evidence="3">CtICF6</strain>
    </source>
</reference>
<organism evidence="3">
    <name type="scientific">Siphoviridae sp. ctICF6</name>
    <dbReference type="NCBI Taxonomy" id="2825427"/>
    <lineage>
        <taxon>Viruses</taxon>
        <taxon>Duplodnaviria</taxon>
        <taxon>Heunggongvirae</taxon>
        <taxon>Uroviricota</taxon>
        <taxon>Caudoviricetes</taxon>
    </lineage>
</organism>
<evidence type="ECO:0000256" key="2">
    <source>
        <dbReference type="SAM" id="MobiDB-lite"/>
    </source>
</evidence>
<sequence length="162" mass="17524">MNFKRHLNKRIRLMEGVEPNATGTGMGGPESSSGSTAATAQQEPTITQAQLDAIISRKLAKEREKLEAAQKAAEDARKLAEETEARVNEAREKGISLGLLQAKRNSIAEQYGLSADLLPVEEDKLDAFEKQLAASINSRTRVTPVTVEPATKTPDWMGAAHA</sequence>
<proteinExistence type="predicted"/>
<protein>
    <submittedName>
        <fullName evidence="3">Major head protein</fullName>
    </submittedName>
</protein>
<evidence type="ECO:0000256" key="1">
    <source>
        <dbReference type="SAM" id="Coils"/>
    </source>
</evidence>